<protein>
    <submittedName>
        <fullName evidence="1">Uncharacterized protein</fullName>
    </submittedName>
</protein>
<dbReference type="Proteomes" id="UP001164250">
    <property type="component" value="Chromosome 6"/>
</dbReference>
<comment type="caution">
    <text evidence="1">The sequence shown here is derived from an EMBL/GenBank/DDBJ whole genome shotgun (WGS) entry which is preliminary data.</text>
</comment>
<proteinExistence type="predicted"/>
<name>A0ACC1B8M6_9ROSI</name>
<evidence type="ECO:0000313" key="2">
    <source>
        <dbReference type="Proteomes" id="UP001164250"/>
    </source>
</evidence>
<dbReference type="EMBL" id="CM047902">
    <property type="protein sequence ID" value="KAJ0095306.1"/>
    <property type="molecule type" value="Genomic_DNA"/>
</dbReference>
<sequence length="124" mass="13563">MESLETNHFILVHGGGFGVWCWYKTVTVTLLEETGFKVDVIDLAGSGANSCDINTITSLEQYIKPLIGFCNKLGNEEKVILVGHDFKGACISFVMELFPAKIAKAIFISIAMLSHGQSVLDMFS</sequence>
<gene>
    <name evidence="1" type="ORF">Patl1_16695</name>
</gene>
<evidence type="ECO:0000313" key="1">
    <source>
        <dbReference type="EMBL" id="KAJ0095306.1"/>
    </source>
</evidence>
<reference evidence="2" key="1">
    <citation type="journal article" date="2023" name="G3 (Bethesda)">
        <title>Genome assembly and association tests identify interacting loci associated with vigor, precocity, and sex in interspecific pistachio rootstocks.</title>
        <authorList>
            <person name="Palmer W."/>
            <person name="Jacygrad E."/>
            <person name="Sagayaradj S."/>
            <person name="Cavanaugh K."/>
            <person name="Han R."/>
            <person name="Bertier L."/>
            <person name="Beede B."/>
            <person name="Kafkas S."/>
            <person name="Golino D."/>
            <person name="Preece J."/>
            <person name="Michelmore R."/>
        </authorList>
    </citation>
    <scope>NUCLEOTIDE SEQUENCE [LARGE SCALE GENOMIC DNA]</scope>
</reference>
<accession>A0ACC1B8M6</accession>
<organism evidence="1 2">
    <name type="scientific">Pistacia atlantica</name>
    <dbReference type="NCBI Taxonomy" id="434234"/>
    <lineage>
        <taxon>Eukaryota</taxon>
        <taxon>Viridiplantae</taxon>
        <taxon>Streptophyta</taxon>
        <taxon>Embryophyta</taxon>
        <taxon>Tracheophyta</taxon>
        <taxon>Spermatophyta</taxon>
        <taxon>Magnoliopsida</taxon>
        <taxon>eudicotyledons</taxon>
        <taxon>Gunneridae</taxon>
        <taxon>Pentapetalae</taxon>
        <taxon>rosids</taxon>
        <taxon>malvids</taxon>
        <taxon>Sapindales</taxon>
        <taxon>Anacardiaceae</taxon>
        <taxon>Pistacia</taxon>
    </lineage>
</organism>
<keyword evidence="2" id="KW-1185">Reference proteome</keyword>